<accession>A0A2S5R7S1</accession>
<dbReference type="EMBL" id="PHHC01000105">
    <property type="protein sequence ID" value="PPE03389.1"/>
    <property type="molecule type" value="Genomic_DNA"/>
</dbReference>
<organism evidence="7 8">
    <name type="scientific">Holospora curviuscula</name>
    <dbReference type="NCBI Taxonomy" id="1082868"/>
    <lineage>
        <taxon>Bacteria</taxon>
        <taxon>Pseudomonadati</taxon>
        <taxon>Pseudomonadota</taxon>
        <taxon>Alphaproteobacteria</taxon>
        <taxon>Holosporales</taxon>
        <taxon>Holosporaceae</taxon>
        <taxon>Holospora</taxon>
    </lineage>
</organism>
<keyword evidence="8" id="KW-1185">Reference proteome</keyword>
<proteinExistence type="predicted"/>
<protein>
    <submittedName>
        <fullName evidence="7">Branched-chain amino acid transport system / permease component</fullName>
    </submittedName>
</protein>
<feature type="transmembrane region" description="Helical" evidence="6">
    <location>
        <begin position="119"/>
        <end position="141"/>
    </location>
</feature>
<evidence type="ECO:0000313" key="8">
    <source>
        <dbReference type="Proteomes" id="UP000239425"/>
    </source>
</evidence>
<dbReference type="Proteomes" id="UP000239425">
    <property type="component" value="Unassembled WGS sequence"/>
</dbReference>
<feature type="transmembrane region" description="Helical" evidence="6">
    <location>
        <begin position="169"/>
        <end position="191"/>
    </location>
</feature>
<evidence type="ECO:0000313" key="7">
    <source>
        <dbReference type="EMBL" id="PPE03389.1"/>
    </source>
</evidence>
<dbReference type="PANTHER" id="PTHR32196:SF69">
    <property type="entry name" value="BRANCHED-CHAIN AMINO ACID TRANSPORT SYSTEM, PERMEASE PROTEIN"/>
    <property type="match status" value="1"/>
</dbReference>
<evidence type="ECO:0000256" key="1">
    <source>
        <dbReference type="ARBA" id="ARBA00004651"/>
    </source>
</evidence>
<feature type="transmembrane region" description="Helical" evidence="6">
    <location>
        <begin position="6"/>
        <end position="27"/>
    </location>
</feature>
<feature type="transmembrane region" description="Helical" evidence="6">
    <location>
        <begin position="62"/>
        <end position="81"/>
    </location>
</feature>
<evidence type="ECO:0000256" key="4">
    <source>
        <dbReference type="ARBA" id="ARBA00022989"/>
    </source>
</evidence>
<dbReference type="RefSeq" id="WP_104207092.1">
    <property type="nucleotide sequence ID" value="NZ_PHHC01000105.1"/>
</dbReference>
<reference evidence="7 8" key="1">
    <citation type="submission" date="2017-11" db="EMBL/GenBank/DDBJ databases">
        <title>Comparative genomic analysis of Holospora spp., intranuclear symbionts of paramecia.</title>
        <authorList>
            <person name="Garushyants S.K."/>
            <person name="Beliavskaya A."/>
            <person name="Malko D.B."/>
            <person name="Logacheva M.D."/>
            <person name="Rautian M.S."/>
            <person name="Gelfand M.S."/>
        </authorList>
    </citation>
    <scope>NUCLEOTIDE SEQUENCE [LARGE SCALE GENOMIC DNA]</scope>
    <source>
        <strain evidence="8">02AZ16</strain>
    </source>
</reference>
<dbReference type="OrthoDB" id="9778389at2"/>
<keyword evidence="2" id="KW-1003">Cell membrane</keyword>
<dbReference type="AlphaFoldDB" id="A0A2S5R7S1"/>
<sequence length="276" mass="29041">MTIELLYTGILQGLILAIIAFGIMIPFRFLDFPDLTAEGAYPLGGAVCACLMVAGIPKILAIMGAIIAGGLLAVGTSQVALRLKVNSLLAGIILSTMAYSVNLRIMGKPNIALFEMGGINLDLISLIMVVILCIIPFALFLHTDFGLRFRTIGSNAKFAIKHGISVHKYTSLGLFIAGSMFGLAGSLIVQMQQFMDVGMGVGIVIHGLASLMIGESIVSNRTISKQLAAPIIGALIYQQIQGIALSFGLAPSDLKFFTGSIVLIVLAIQKGGKDVS</sequence>
<keyword evidence="3 6" id="KW-0812">Transmembrane</keyword>
<comment type="caution">
    <text evidence="7">The sequence shown here is derived from an EMBL/GenBank/DDBJ whole genome shotgun (WGS) entry which is preliminary data.</text>
</comment>
<dbReference type="GO" id="GO:0022857">
    <property type="term" value="F:transmembrane transporter activity"/>
    <property type="evidence" value="ECO:0007669"/>
    <property type="project" value="InterPro"/>
</dbReference>
<dbReference type="PANTHER" id="PTHR32196">
    <property type="entry name" value="ABC TRANSPORTER PERMEASE PROTEIN YPHD-RELATED-RELATED"/>
    <property type="match status" value="1"/>
</dbReference>
<evidence type="ECO:0000256" key="2">
    <source>
        <dbReference type="ARBA" id="ARBA00022475"/>
    </source>
</evidence>
<comment type="subcellular location">
    <subcellularLocation>
        <location evidence="1">Cell membrane</location>
        <topology evidence="1">Multi-pass membrane protein</topology>
    </subcellularLocation>
</comment>
<dbReference type="Pfam" id="PF02653">
    <property type="entry name" value="BPD_transp_2"/>
    <property type="match status" value="1"/>
</dbReference>
<name>A0A2S5R7S1_9PROT</name>
<evidence type="ECO:0000256" key="5">
    <source>
        <dbReference type="ARBA" id="ARBA00023136"/>
    </source>
</evidence>
<feature type="transmembrane region" description="Helical" evidence="6">
    <location>
        <begin position="88"/>
        <end position="107"/>
    </location>
</feature>
<keyword evidence="4 6" id="KW-1133">Transmembrane helix</keyword>
<keyword evidence="5 6" id="KW-0472">Membrane</keyword>
<evidence type="ECO:0000256" key="3">
    <source>
        <dbReference type="ARBA" id="ARBA00022692"/>
    </source>
</evidence>
<dbReference type="InterPro" id="IPR001851">
    <property type="entry name" value="ABC_transp_permease"/>
</dbReference>
<gene>
    <name evidence="7" type="ORF">HCUR_01128</name>
</gene>
<dbReference type="GO" id="GO:0005886">
    <property type="term" value="C:plasma membrane"/>
    <property type="evidence" value="ECO:0007669"/>
    <property type="project" value="UniProtKB-SubCell"/>
</dbReference>
<evidence type="ECO:0000256" key="6">
    <source>
        <dbReference type="SAM" id="Phobius"/>
    </source>
</evidence>
<dbReference type="CDD" id="cd06574">
    <property type="entry name" value="TM_PBP1_branched-chain-AA_like"/>
    <property type="match status" value="1"/>
</dbReference>
<feature type="transmembrane region" description="Helical" evidence="6">
    <location>
        <begin position="197"/>
        <end position="215"/>
    </location>
</feature>